<dbReference type="GO" id="GO:0008270">
    <property type="term" value="F:zinc ion binding"/>
    <property type="evidence" value="ECO:0007669"/>
    <property type="project" value="UniProtKB-KW"/>
</dbReference>
<feature type="compositionally biased region" description="Basic and acidic residues" evidence="2">
    <location>
        <begin position="519"/>
        <end position="540"/>
    </location>
</feature>
<dbReference type="EMBL" id="JAUUTY010000006">
    <property type="protein sequence ID" value="KAK1617157.1"/>
    <property type="molecule type" value="Genomic_DNA"/>
</dbReference>
<dbReference type="SMART" id="SM00343">
    <property type="entry name" value="ZnF_C2HC"/>
    <property type="match status" value="1"/>
</dbReference>
<keyword evidence="1" id="KW-0479">Metal-binding</keyword>
<feature type="compositionally biased region" description="Basic residues" evidence="2">
    <location>
        <begin position="421"/>
        <end position="434"/>
    </location>
</feature>
<evidence type="ECO:0000256" key="1">
    <source>
        <dbReference type="PROSITE-ProRule" id="PRU00047"/>
    </source>
</evidence>
<dbReference type="InterPro" id="IPR043502">
    <property type="entry name" value="DNA/RNA_pol_sf"/>
</dbReference>
<evidence type="ECO:0000256" key="2">
    <source>
        <dbReference type="SAM" id="MobiDB-lite"/>
    </source>
</evidence>
<protein>
    <recommendedName>
        <fullName evidence="3">CCHC-type domain-containing protein</fullName>
    </recommendedName>
</protein>
<dbReference type="InterPro" id="IPR013103">
    <property type="entry name" value="RVT_2"/>
</dbReference>
<dbReference type="InterPro" id="IPR001878">
    <property type="entry name" value="Znf_CCHC"/>
</dbReference>
<name>A0AAD8RBD5_LOLMU</name>
<dbReference type="PANTHER" id="PTHR11439:SF467">
    <property type="entry name" value="INTEGRASE CATALYTIC DOMAIN-CONTAINING PROTEIN"/>
    <property type="match status" value="1"/>
</dbReference>
<feature type="domain" description="CCHC-type" evidence="3">
    <location>
        <begin position="453"/>
        <end position="468"/>
    </location>
</feature>
<dbReference type="InterPro" id="IPR036875">
    <property type="entry name" value="Znf_CCHC_sf"/>
</dbReference>
<dbReference type="PANTHER" id="PTHR11439">
    <property type="entry name" value="GAG-POL-RELATED RETROTRANSPOSON"/>
    <property type="match status" value="1"/>
</dbReference>
<dbReference type="SUPFAM" id="SSF56672">
    <property type="entry name" value="DNA/RNA polymerases"/>
    <property type="match status" value="1"/>
</dbReference>
<feature type="region of interest" description="Disordered" evidence="2">
    <location>
        <begin position="1"/>
        <end position="80"/>
    </location>
</feature>
<feature type="compositionally biased region" description="Low complexity" evidence="2">
    <location>
        <begin position="1"/>
        <end position="20"/>
    </location>
</feature>
<dbReference type="GO" id="GO:0003676">
    <property type="term" value="F:nucleic acid binding"/>
    <property type="evidence" value="ECO:0007669"/>
    <property type="project" value="InterPro"/>
</dbReference>
<evidence type="ECO:0000313" key="4">
    <source>
        <dbReference type="EMBL" id="KAK1617157.1"/>
    </source>
</evidence>
<comment type="caution">
    <text evidence="4">The sequence shown here is derived from an EMBL/GenBank/DDBJ whole genome shotgun (WGS) entry which is preliminary data.</text>
</comment>
<gene>
    <name evidence="4" type="ORF">QYE76_022674</name>
</gene>
<keyword evidence="1" id="KW-0863">Zinc-finger</keyword>
<reference evidence="4" key="1">
    <citation type="submission" date="2023-07" db="EMBL/GenBank/DDBJ databases">
        <title>A chromosome-level genome assembly of Lolium multiflorum.</title>
        <authorList>
            <person name="Chen Y."/>
            <person name="Copetti D."/>
            <person name="Kolliker R."/>
            <person name="Studer B."/>
        </authorList>
    </citation>
    <scope>NUCLEOTIDE SEQUENCE</scope>
    <source>
        <strain evidence="4">02402/16</strain>
        <tissue evidence="4">Leaf</tissue>
    </source>
</reference>
<proteinExistence type="predicted"/>
<dbReference type="Proteomes" id="UP001231189">
    <property type="component" value="Unassembled WGS sequence"/>
</dbReference>
<evidence type="ECO:0000259" key="3">
    <source>
        <dbReference type="PROSITE" id="PS50158"/>
    </source>
</evidence>
<organism evidence="4 5">
    <name type="scientific">Lolium multiflorum</name>
    <name type="common">Italian ryegrass</name>
    <name type="synonym">Lolium perenne subsp. multiflorum</name>
    <dbReference type="NCBI Taxonomy" id="4521"/>
    <lineage>
        <taxon>Eukaryota</taxon>
        <taxon>Viridiplantae</taxon>
        <taxon>Streptophyta</taxon>
        <taxon>Embryophyta</taxon>
        <taxon>Tracheophyta</taxon>
        <taxon>Spermatophyta</taxon>
        <taxon>Magnoliopsida</taxon>
        <taxon>Liliopsida</taxon>
        <taxon>Poales</taxon>
        <taxon>Poaceae</taxon>
        <taxon>BOP clade</taxon>
        <taxon>Pooideae</taxon>
        <taxon>Poodae</taxon>
        <taxon>Poeae</taxon>
        <taxon>Poeae Chloroplast Group 2 (Poeae type)</taxon>
        <taxon>Loliodinae</taxon>
        <taxon>Loliinae</taxon>
        <taxon>Lolium</taxon>
    </lineage>
</organism>
<dbReference type="Pfam" id="PF07727">
    <property type="entry name" value="RVT_2"/>
    <property type="match status" value="1"/>
</dbReference>
<keyword evidence="5" id="KW-1185">Reference proteome</keyword>
<dbReference type="AlphaFoldDB" id="A0AAD8RBD5"/>
<feature type="region of interest" description="Disordered" evidence="2">
    <location>
        <begin position="416"/>
        <end position="448"/>
    </location>
</feature>
<evidence type="ECO:0000313" key="5">
    <source>
        <dbReference type="Proteomes" id="UP001231189"/>
    </source>
</evidence>
<accession>A0AAD8RBD5</accession>
<keyword evidence="1" id="KW-0862">Zinc</keyword>
<sequence length="1094" mass="123010">MKGGSTVQRSSSSRTSSGGSKPYRRPGESREGPYRGPAGSARRAIGVGDDGGADGGRSSSNGGRNRRRRCGGPGVLRGAGEVDDDVVVPRRRRGKGWVRRVPGVTVITTRVQARSGVDESRQEVIGYWRTVAAVVVEGVIYSSSAGRPGRCPRTLWRGHADPGTIWASWARHGLVDAELLFDQGQYRHDQQGVGYIVDKVKEAKEDRERSSAGVLHRHRHHAVVLSDSRGATTSAARWNGTSSSSTTERVTEYGDMASPINFNQFLEKEKLKSNGSNFTDWFRHVRIFLNGGNLQYVLDAPLGPPANETDEVKNVYDSENRYSQVQGAILCSLEADLQKRFEHHDPHELVNELKTIFETHAAVECYEASKHFFSCMMEEGSSLVKHEQRVTELFAMLKSAEIEIKKEHQVLMVNKTTSFKKQGKSKGKNKKSGKKVATPPVKPKAGPKPDAECYYCKEKGHWKRNCSKYLADLKSDLVKKKKEGISDIHVIDVYLTWFSVAQPEDVPVPPAPATEEANDNDHETSNEIATEPRRSTRERATPDWYDPCLNVMIVDNNDEDPATYEEAMMSPDSNKWQEAMKSEMGSIKTDADGNITVYKARLVAKGFRQIQGVDYDETFSLAKLKSVRILLAIAAFFDYEIWQMDVKTAFLNGDIEEELYMRSIYGLKQASRSWNRRFDKVIKDFGFIQCHGEACIYKKVSGSSVAFLILYVDDILLIGNDIELLSSVKGYLNNSFSMKDLGEASYILGIKIYRDRSRRLIGLSQSTYLDKILKKFKMDESKKGFLPMLPGKVLSKTQGPATEERERMSQIPYASAVGSIMYAMLCTRPDIAHVVSLTSRYQSDPGMEHWTAVKNILKYLKRTKDMFLCYGGDQELVVTSYTDASWNTDPDDSKSQSGALDPLVIYCDNMGTIANAHEPRSHKRLKHIKLRYHSIREYIEDGEVKICKVHTDLNVADPLTKALPRAKHDQHQNAMGVRIVIPNQLGIHRVLQSLPPSYKNFVMNYNMQNMNKELPELFSMLKSAEVEIQKEHQVLMVNKTTSSRNRANLRRTSRRPARKLPRILRSLRVALNLILSVLSRMGRGTGSELPQVLG</sequence>
<dbReference type="CDD" id="cd09272">
    <property type="entry name" value="RNase_HI_RT_Ty1"/>
    <property type="match status" value="1"/>
</dbReference>
<feature type="region of interest" description="Disordered" evidence="2">
    <location>
        <begin position="506"/>
        <end position="540"/>
    </location>
</feature>
<dbReference type="Gene3D" id="4.10.60.10">
    <property type="entry name" value="Zinc finger, CCHC-type"/>
    <property type="match status" value="1"/>
</dbReference>
<dbReference type="SUPFAM" id="SSF57756">
    <property type="entry name" value="Retrovirus zinc finger-like domains"/>
    <property type="match status" value="1"/>
</dbReference>
<dbReference type="PROSITE" id="PS50158">
    <property type="entry name" value="ZF_CCHC"/>
    <property type="match status" value="1"/>
</dbReference>